<feature type="chain" id="PRO_5028021324" evidence="14">
    <location>
        <begin position="27"/>
        <end position="889"/>
    </location>
</feature>
<dbReference type="SUPFAM" id="SSF49265">
    <property type="entry name" value="Fibronectin type III"/>
    <property type="match status" value="1"/>
</dbReference>
<dbReference type="RefSeq" id="XP_019624868.1">
    <property type="nucleotide sequence ID" value="XM_019769309.1"/>
</dbReference>
<keyword evidence="6" id="KW-0677">Repeat</keyword>
<feature type="domain" description="Sushi" evidence="17">
    <location>
        <begin position="268"/>
        <end position="326"/>
    </location>
</feature>
<dbReference type="AlphaFoldDB" id="A0A6P4YKC6"/>
<keyword evidence="13" id="KW-1133">Transmembrane helix</keyword>
<comment type="subcellular location">
    <subcellularLocation>
        <location evidence="1">Secreted</location>
    </subcellularLocation>
</comment>
<dbReference type="PROSITE" id="PS50853">
    <property type="entry name" value="FN3"/>
    <property type="match status" value="1"/>
</dbReference>
<feature type="domain" description="Sushi" evidence="17">
    <location>
        <begin position="86"/>
        <end position="138"/>
    </location>
</feature>
<dbReference type="Gene3D" id="2.10.25.10">
    <property type="entry name" value="Laminin"/>
    <property type="match status" value="1"/>
</dbReference>
<keyword evidence="13" id="KW-0812">Transmembrane</keyword>
<dbReference type="CDD" id="cd00063">
    <property type="entry name" value="FN3"/>
    <property type="match status" value="1"/>
</dbReference>
<dbReference type="PRINTS" id="PR00023">
    <property type="entry name" value="ZPELLUCIDA"/>
</dbReference>
<dbReference type="SMART" id="SM00241">
    <property type="entry name" value="ZP"/>
    <property type="match status" value="1"/>
</dbReference>
<feature type="transmembrane region" description="Helical" evidence="13">
    <location>
        <begin position="829"/>
        <end position="849"/>
    </location>
</feature>
<dbReference type="PROSITE" id="PS51034">
    <property type="entry name" value="ZP_2"/>
    <property type="match status" value="1"/>
</dbReference>
<reference evidence="20" key="1">
    <citation type="submission" date="2025-08" db="UniProtKB">
        <authorList>
            <consortium name="RefSeq"/>
        </authorList>
    </citation>
    <scope>IDENTIFICATION</scope>
    <source>
        <tissue evidence="20">Gonad</tissue>
    </source>
</reference>
<evidence type="ECO:0000313" key="19">
    <source>
        <dbReference type="Proteomes" id="UP000515135"/>
    </source>
</evidence>
<dbReference type="SMART" id="SM00060">
    <property type="entry name" value="FN3"/>
    <property type="match status" value="1"/>
</dbReference>
<evidence type="ECO:0000313" key="20">
    <source>
        <dbReference type="RefSeq" id="XP_019624868.1"/>
    </source>
</evidence>
<evidence type="ECO:0000259" key="18">
    <source>
        <dbReference type="PROSITE" id="PS51034"/>
    </source>
</evidence>
<feature type="disulfide bond" evidence="12">
    <location>
        <begin position="238"/>
        <end position="265"/>
    </location>
</feature>
<evidence type="ECO:0000256" key="1">
    <source>
        <dbReference type="ARBA" id="ARBA00004613"/>
    </source>
</evidence>
<dbReference type="PROSITE" id="PS50923">
    <property type="entry name" value="SUSHI"/>
    <property type="match status" value="6"/>
</dbReference>
<keyword evidence="3 11" id="KW-0245">EGF-like domain</keyword>
<dbReference type="Gene3D" id="2.60.40.3210">
    <property type="entry name" value="Zona pellucida, ZP-N domain"/>
    <property type="match status" value="1"/>
</dbReference>
<dbReference type="Pfam" id="PF00084">
    <property type="entry name" value="Sushi"/>
    <property type="match status" value="5"/>
</dbReference>
<dbReference type="OrthoDB" id="406096at2759"/>
<dbReference type="Gene3D" id="2.10.70.10">
    <property type="entry name" value="Complement Module, domain 1"/>
    <property type="match status" value="6"/>
</dbReference>
<protein>
    <submittedName>
        <fullName evidence="20">CUB and sushi domain-containing protein 1-like</fullName>
    </submittedName>
</protein>
<dbReference type="Pfam" id="PF00041">
    <property type="entry name" value="fn3"/>
    <property type="match status" value="1"/>
</dbReference>
<keyword evidence="19" id="KW-1185">Reference proteome</keyword>
<dbReference type="InterPro" id="IPR042235">
    <property type="entry name" value="ZP-C_dom"/>
</dbReference>
<evidence type="ECO:0000259" key="16">
    <source>
        <dbReference type="PROSITE" id="PS50853"/>
    </source>
</evidence>
<keyword evidence="8" id="KW-0130">Cell adhesion</keyword>
<evidence type="ECO:0000256" key="2">
    <source>
        <dbReference type="ARBA" id="ARBA00022525"/>
    </source>
</evidence>
<evidence type="ECO:0000256" key="12">
    <source>
        <dbReference type="PROSITE-ProRule" id="PRU00302"/>
    </source>
</evidence>
<dbReference type="PANTHER" id="PTHR19325">
    <property type="entry name" value="COMPLEMENT COMPONENT-RELATED SUSHI DOMAIN-CONTAINING"/>
    <property type="match status" value="1"/>
</dbReference>
<dbReference type="InterPro" id="IPR000436">
    <property type="entry name" value="Sushi_SCR_CCP_dom"/>
</dbReference>
<dbReference type="InterPro" id="IPR048290">
    <property type="entry name" value="ZP_chr"/>
</dbReference>
<evidence type="ECO:0000256" key="4">
    <source>
        <dbReference type="ARBA" id="ARBA00022659"/>
    </source>
</evidence>
<accession>A0A6P4YKC6</accession>
<sequence>MKTEAVLASVFTAFLLIMAATTTAQAAQCPLLTAPANGAKEGSNYYRDVVSFTCDVGYELGGEASTTCQADGTWSVADPPTCTGKSGLPANGAITSTGNNLYGDEVSFRCDSGYESVGETNIICQADGTWTNAATCTAVECPLPTLPDNIGMTGSNYYLNELHFFCYPGIYREVYTIDSSKTSVRCEADGTWNDPYYIPSSDSDCQARECYDEPWVPLHGSRIGSDPFLYQDVVHFTCDPGYELVGEPSAECQADGEWTSIEPTCRAVQCAVPRPPQNGDVYVDQAPTYNSEARFWCDPGFTLGGESTITCQADGTWSGDAPVCTAVQCPQPTSPDNGDMSGSYSYPEEVTFTCNAGYQLVGAQTVTCRHDRTWSDSFPTCTDINGCSPNPCHPKATCEDVTAPGTGATCTCENGFMGDGVIDGTGCTVQLPLTFTEVALDHVTMSWTVPDDLTIMRYHVRYEHAGGFYEDLSPPPAPDNTTVTVSGLWADTEYTFTVTSFGEGGEENGRGSGTKTTAKVVVNVECSQGTMKVSIPLAGLPNVNVNDMHLLDSKCKATVGPTYVSLETGLKDCGTIEQVRANMENDKFIFMNEAIADPVTLANGAVRGTSFRRRFQCEFHRQFVISQGREVMYNIPSPSVEIVDADDVLTFNLNMFTSEDFSTMYDSSDFPLRMTPSDRLHFGLSLDSSLNVLELFALHCAATPTTDPNSDPKVSIIQDGCLVDPTLLMDSTRSNDMAMYFSVDAFTIPNADDSRLVYFHCTMLVCLKDDPDSRCNGGCVPSSRRKRALTDSREIRVRRESISERKANISQGPIIVEETQEAGTAFPTIGVAMGTVGGFLGVLLLVAALGRGRKKRHQNIEEMAGRRIDLDTNSFLSWSQMHRWGPRPQ</sequence>
<dbReference type="Gene3D" id="2.60.40.10">
    <property type="entry name" value="Immunoglobulins"/>
    <property type="match status" value="1"/>
</dbReference>
<feature type="domain" description="Sushi" evidence="17">
    <location>
        <begin position="139"/>
        <end position="207"/>
    </location>
</feature>
<gene>
    <name evidence="20" type="primary">LOC109470373</name>
</gene>
<feature type="signal peptide" evidence="14">
    <location>
        <begin position="1"/>
        <end position="26"/>
    </location>
</feature>
<evidence type="ECO:0000256" key="11">
    <source>
        <dbReference type="PROSITE-ProRule" id="PRU00076"/>
    </source>
</evidence>
<dbReference type="Pfam" id="PF00100">
    <property type="entry name" value="Zona_pellucida"/>
    <property type="match status" value="1"/>
</dbReference>
<evidence type="ECO:0000256" key="13">
    <source>
        <dbReference type="SAM" id="Phobius"/>
    </source>
</evidence>
<keyword evidence="9 12" id="KW-1015">Disulfide bond</keyword>
<dbReference type="PROSITE" id="PS50026">
    <property type="entry name" value="EGF_3"/>
    <property type="match status" value="1"/>
</dbReference>
<dbReference type="GeneID" id="109470373"/>
<dbReference type="InterPro" id="IPR055356">
    <property type="entry name" value="ZP-N"/>
</dbReference>
<dbReference type="GO" id="GO:0007155">
    <property type="term" value="P:cell adhesion"/>
    <property type="evidence" value="ECO:0007669"/>
    <property type="project" value="UniProtKB-KW"/>
</dbReference>
<feature type="domain" description="Sushi" evidence="17">
    <location>
        <begin position="208"/>
        <end position="267"/>
    </location>
</feature>
<evidence type="ECO:0000259" key="17">
    <source>
        <dbReference type="PROSITE" id="PS50923"/>
    </source>
</evidence>
<dbReference type="InterPro" id="IPR013783">
    <property type="entry name" value="Ig-like_fold"/>
</dbReference>
<dbReference type="FunFam" id="2.10.70.10:FF:000064">
    <property type="entry name" value="Fibulin 7"/>
    <property type="match status" value="1"/>
</dbReference>
<name>A0A6P4YKC6_BRABE</name>
<dbReference type="SUPFAM" id="SSF57535">
    <property type="entry name" value="Complement control module/SCR domain"/>
    <property type="match status" value="6"/>
</dbReference>
<evidence type="ECO:0000256" key="8">
    <source>
        <dbReference type="ARBA" id="ARBA00022889"/>
    </source>
</evidence>
<dbReference type="Proteomes" id="UP000515135">
    <property type="component" value="Unplaced"/>
</dbReference>
<comment type="caution">
    <text evidence="11">Lacks conserved residue(s) required for the propagation of feature annotation.</text>
</comment>
<dbReference type="CDD" id="cd00033">
    <property type="entry name" value="CCP"/>
    <property type="match status" value="6"/>
</dbReference>
<keyword evidence="13" id="KW-0472">Membrane</keyword>
<keyword evidence="10" id="KW-0325">Glycoprotein</keyword>
<evidence type="ECO:0000259" key="15">
    <source>
        <dbReference type="PROSITE" id="PS50026"/>
    </source>
</evidence>
<evidence type="ECO:0000256" key="14">
    <source>
        <dbReference type="SAM" id="SignalP"/>
    </source>
</evidence>
<dbReference type="InterPro" id="IPR001507">
    <property type="entry name" value="ZP_dom"/>
</dbReference>
<dbReference type="InterPro" id="IPR000742">
    <property type="entry name" value="EGF"/>
</dbReference>
<keyword evidence="4 12" id="KW-0768">Sushi</keyword>
<feature type="domain" description="Sushi" evidence="17">
    <location>
        <begin position="327"/>
        <end position="383"/>
    </location>
</feature>
<dbReference type="SMART" id="SM00032">
    <property type="entry name" value="CCP"/>
    <property type="match status" value="6"/>
</dbReference>
<dbReference type="InterPro" id="IPR003961">
    <property type="entry name" value="FN3_dom"/>
</dbReference>
<dbReference type="CDD" id="cd00054">
    <property type="entry name" value="EGF_CA"/>
    <property type="match status" value="1"/>
</dbReference>
<dbReference type="InterPro" id="IPR055355">
    <property type="entry name" value="ZP-C"/>
</dbReference>
<feature type="domain" description="Sushi" evidence="17">
    <location>
        <begin position="27"/>
        <end position="84"/>
    </location>
</feature>
<dbReference type="Pfam" id="PF23344">
    <property type="entry name" value="ZP-N"/>
    <property type="match status" value="1"/>
</dbReference>
<keyword evidence="7" id="KW-0106">Calcium</keyword>
<evidence type="ECO:0000256" key="9">
    <source>
        <dbReference type="ARBA" id="ARBA00023157"/>
    </source>
</evidence>
<dbReference type="Gene3D" id="2.60.40.4100">
    <property type="entry name" value="Zona pellucida, ZP-C domain"/>
    <property type="match status" value="1"/>
</dbReference>
<feature type="disulfide bond" evidence="12">
    <location>
        <begin position="354"/>
        <end position="381"/>
    </location>
</feature>
<organism evidence="19 20">
    <name type="scientific">Branchiostoma belcheri</name>
    <name type="common">Amphioxus</name>
    <dbReference type="NCBI Taxonomy" id="7741"/>
    <lineage>
        <taxon>Eukaryota</taxon>
        <taxon>Metazoa</taxon>
        <taxon>Chordata</taxon>
        <taxon>Cephalochordata</taxon>
        <taxon>Leptocardii</taxon>
        <taxon>Amphioxiformes</taxon>
        <taxon>Branchiostomatidae</taxon>
        <taxon>Branchiostoma</taxon>
    </lineage>
</organism>
<dbReference type="InterPro" id="IPR035976">
    <property type="entry name" value="Sushi/SCR/CCP_sf"/>
</dbReference>
<feature type="domain" description="EGF-like" evidence="15">
    <location>
        <begin position="383"/>
        <end position="422"/>
    </location>
</feature>
<dbReference type="PANTHER" id="PTHR19325:SF567">
    <property type="entry name" value="SUSHI, VON WILLEBRAND FACTOR TYPE A, EGF AND PENTRAXIN DOMAIN-CONTAINING PROTEIN 1-LIKE"/>
    <property type="match status" value="1"/>
</dbReference>
<dbReference type="InterPro" id="IPR036116">
    <property type="entry name" value="FN3_sf"/>
</dbReference>
<evidence type="ECO:0000256" key="10">
    <source>
        <dbReference type="ARBA" id="ARBA00023180"/>
    </source>
</evidence>
<feature type="domain" description="ZP" evidence="18">
    <location>
        <begin position="525"/>
        <end position="782"/>
    </location>
</feature>
<dbReference type="KEGG" id="bbel:109470373"/>
<proteinExistence type="predicted"/>
<feature type="disulfide bond" evidence="12">
    <location>
        <begin position="297"/>
        <end position="324"/>
    </location>
</feature>
<keyword evidence="2" id="KW-0964">Secreted</keyword>
<dbReference type="InterPro" id="IPR050350">
    <property type="entry name" value="Compl-Cell_Adhes-Reg"/>
</dbReference>
<evidence type="ECO:0000256" key="3">
    <source>
        <dbReference type="ARBA" id="ARBA00022536"/>
    </source>
</evidence>
<keyword evidence="5 14" id="KW-0732">Signal</keyword>
<evidence type="ECO:0000256" key="7">
    <source>
        <dbReference type="ARBA" id="ARBA00022837"/>
    </source>
</evidence>
<evidence type="ECO:0000256" key="6">
    <source>
        <dbReference type="ARBA" id="ARBA00022737"/>
    </source>
</evidence>
<feature type="domain" description="Fibronectin type-III" evidence="16">
    <location>
        <begin position="429"/>
        <end position="523"/>
    </location>
</feature>
<evidence type="ECO:0000256" key="5">
    <source>
        <dbReference type="ARBA" id="ARBA00022729"/>
    </source>
</evidence>
<dbReference type="GO" id="GO:0005576">
    <property type="term" value="C:extracellular region"/>
    <property type="evidence" value="ECO:0007669"/>
    <property type="project" value="UniProtKB-SubCell"/>
</dbReference>